<evidence type="ECO:0000259" key="6">
    <source>
        <dbReference type="PROSITE" id="PS51160"/>
    </source>
</evidence>
<dbReference type="RefSeq" id="WP_319843280.1">
    <property type="nucleotide sequence ID" value="NZ_JAXAFJ010000002.1"/>
</dbReference>
<comment type="caution">
    <text evidence="7">The sequence shown here is derived from an EMBL/GenBank/DDBJ whole genome shotgun (WGS) entry which is preliminary data.</text>
</comment>
<comment type="similarity">
    <text evidence="1 5">Belongs to the acylphosphatase family.</text>
</comment>
<feature type="active site" evidence="4">
    <location>
        <position position="38"/>
    </location>
</feature>
<evidence type="ECO:0000313" key="7">
    <source>
        <dbReference type="EMBL" id="MDX6805150.1"/>
    </source>
</evidence>
<keyword evidence="8" id="KW-1185">Reference proteome</keyword>
<dbReference type="PANTHER" id="PTHR47268:SF4">
    <property type="entry name" value="ACYLPHOSPHATASE"/>
    <property type="match status" value="1"/>
</dbReference>
<accession>A0ABU4RN64</accession>
<dbReference type="InterPro" id="IPR020456">
    <property type="entry name" value="Acylphosphatase"/>
</dbReference>
<evidence type="ECO:0000256" key="3">
    <source>
        <dbReference type="ARBA" id="ARBA00047645"/>
    </source>
</evidence>
<evidence type="ECO:0000256" key="1">
    <source>
        <dbReference type="ARBA" id="ARBA00005614"/>
    </source>
</evidence>
<dbReference type="Proteomes" id="UP001274321">
    <property type="component" value="Unassembled WGS sequence"/>
</dbReference>
<dbReference type="InterPro" id="IPR036046">
    <property type="entry name" value="Acylphosphatase-like_dom_sf"/>
</dbReference>
<dbReference type="SUPFAM" id="SSF54975">
    <property type="entry name" value="Acylphosphatase/BLUF domain-like"/>
    <property type="match status" value="1"/>
</dbReference>
<organism evidence="7 8">
    <name type="scientific">Terrihabitans rhizophilus</name>
    <dbReference type="NCBI Taxonomy" id="3092662"/>
    <lineage>
        <taxon>Bacteria</taxon>
        <taxon>Pseudomonadati</taxon>
        <taxon>Pseudomonadota</taxon>
        <taxon>Alphaproteobacteria</taxon>
        <taxon>Hyphomicrobiales</taxon>
        <taxon>Terrihabitans</taxon>
    </lineage>
</organism>
<reference evidence="7 8" key="1">
    <citation type="submission" date="2023-11" db="EMBL/GenBank/DDBJ databases">
        <authorList>
            <person name="Bao R."/>
        </authorList>
    </citation>
    <scope>NUCLEOTIDE SEQUENCE [LARGE SCALE GENOMIC DNA]</scope>
    <source>
        <strain evidence="7 8">PJ23</strain>
    </source>
</reference>
<dbReference type="EMBL" id="JAXAFJ010000002">
    <property type="protein sequence ID" value="MDX6805150.1"/>
    <property type="molecule type" value="Genomic_DNA"/>
</dbReference>
<proteinExistence type="inferred from homology"/>
<keyword evidence="4" id="KW-0378">Hydrolase</keyword>
<evidence type="ECO:0000256" key="5">
    <source>
        <dbReference type="RuleBase" id="RU004168"/>
    </source>
</evidence>
<feature type="active site" evidence="4">
    <location>
        <position position="20"/>
    </location>
</feature>
<dbReference type="EC" id="3.6.1.7" evidence="2 4"/>
<evidence type="ECO:0000256" key="2">
    <source>
        <dbReference type="ARBA" id="ARBA00012150"/>
    </source>
</evidence>
<dbReference type="Pfam" id="PF00708">
    <property type="entry name" value="Acylphosphatase"/>
    <property type="match status" value="1"/>
</dbReference>
<sequence length="94" mass="10706">MTDDRVLVLIHGRVQGVGYRRWLQQMAEEHRLRGWTRNRRDGSVEALLIGHQTVVDDALSLIWKGPPAAEVQRVERMDAPDEHAPAGFEVRPDA</sequence>
<protein>
    <recommendedName>
        <fullName evidence="2 4">acylphosphatase</fullName>
        <ecNumber evidence="2 4">3.6.1.7</ecNumber>
    </recommendedName>
</protein>
<dbReference type="Gene3D" id="3.30.70.100">
    <property type="match status" value="1"/>
</dbReference>
<dbReference type="PANTHER" id="PTHR47268">
    <property type="entry name" value="ACYLPHOSPHATASE"/>
    <property type="match status" value="1"/>
</dbReference>
<name>A0ABU4RN64_9HYPH</name>
<comment type="catalytic activity">
    <reaction evidence="3 4">
        <text>an acyl phosphate + H2O = a carboxylate + phosphate + H(+)</text>
        <dbReference type="Rhea" id="RHEA:14965"/>
        <dbReference type="ChEBI" id="CHEBI:15377"/>
        <dbReference type="ChEBI" id="CHEBI:15378"/>
        <dbReference type="ChEBI" id="CHEBI:29067"/>
        <dbReference type="ChEBI" id="CHEBI:43474"/>
        <dbReference type="ChEBI" id="CHEBI:59918"/>
        <dbReference type="EC" id="3.6.1.7"/>
    </reaction>
</comment>
<dbReference type="PROSITE" id="PS51160">
    <property type="entry name" value="ACYLPHOSPHATASE_3"/>
    <property type="match status" value="1"/>
</dbReference>
<evidence type="ECO:0000256" key="4">
    <source>
        <dbReference type="PROSITE-ProRule" id="PRU00520"/>
    </source>
</evidence>
<evidence type="ECO:0000313" key="8">
    <source>
        <dbReference type="Proteomes" id="UP001274321"/>
    </source>
</evidence>
<feature type="domain" description="Acylphosphatase-like" evidence="6">
    <location>
        <begin position="5"/>
        <end position="92"/>
    </location>
</feature>
<dbReference type="InterPro" id="IPR001792">
    <property type="entry name" value="Acylphosphatase-like_dom"/>
</dbReference>
<gene>
    <name evidence="7" type="ORF">SCD90_03645</name>
</gene>